<evidence type="ECO:0000313" key="1">
    <source>
        <dbReference type="EMBL" id="RUP51777.1"/>
    </source>
</evidence>
<comment type="caution">
    <text evidence="1">The sequence shown here is derived from an EMBL/GenBank/DDBJ whole genome shotgun (WGS) entry which is preliminary data.</text>
</comment>
<evidence type="ECO:0000313" key="2">
    <source>
        <dbReference type="Proteomes" id="UP000268093"/>
    </source>
</evidence>
<keyword evidence="2" id="KW-1185">Reference proteome</keyword>
<dbReference type="EMBL" id="RBNI01000484">
    <property type="protein sequence ID" value="RUP51777.1"/>
    <property type="molecule type" value="Genomic_DNA"/>
</dbReference>
<gene>
    <name evidence="1" type="ORF">BC936DRAFT_146013</name>
</gene>
<proteinExistence type="predicted"/>
<dbReference type="SUPFAM" id="SSF52540">
    <property type="entry name" value="P-loop containing nucleoside triphosphate hydrolases"/>
    <property type="match status" value="1"/>
</dbReference>
<dbReference type="OrthoDB" id="6500128at2759"/>
<organism evidence="1 2">
    <name type="scientific">Jimgerdemannia flammicorona</name>
    <dbReference type="NCBI Taxonomy" id="994334"/>
    <lineage>
        <taxon>Eukaryota</taxon>
        <taxon>Fungi</taxon>
        <taxon>Fungi incertae sedis</taxon>
        <taxon>Mucoromycota</taxon>
        <taxon>Mucoromycotina</taxon>
        <taxon>Endogonomycetes</taxon>
        <taxon>Endogonales</taxon>
        <taxon>Endogonaceae</taxon>
        <taxon>Jimgerdemannia</taxon>
    </lineage>
</organism>
<dbReference type="AlphaFoldDB" id="A0A433DLT8"/>
<evidence type="ECO:0008006" key="3">
    <source>
        <dbReference type="Google" id="ProtNLM"/>
    </source>
</evidence>
<protein>
    <recommendedName>
        <fullName evidence="3">ABC transporter domain-containing protein</fullName>
    </recommendedName>
</protein>
<dbReference type="InterPro" id="IPR027417">
    <property type="entry name" value="P-loop_NTPase"/>
</dbReference>
<reference evidence="1 2" key="1">
    <citation type="journal article" date="2018" name="New Phytol.">
        <title>Phylogenomics of Endogonaceae and evolution of mycorrhizas within Mucoromycota.</title>
        <authorList>
            <person name="Chang Y."/>
            <person name="Desiro A."/>
            <person name="Na H."/>
            <person name="Sandor L."/>
            <person name="Lipzen A."/>
            <person name="Clum A."/>
            <person name="Barry K."/>
            <person name="Grigoriev I.V."/>
            <person name="Martin F.M."/>
            <person name="Stajich J.E."/>
            <person name="Smith M.E."/>
            <person name="Bonito G."/>
            <person name="Spatafora J.W."/>
        </authorList>
    </citation>
    <scope>NUCLEOTIDE SEQUENCE [LARGE SCALE GENOMIC DNA]</scope>
    <source>
        <strain evidence="1 2">GMNB39</strain>
    </source>
</reference>
<dbReference type="Proteomes" id="UP000268093">
    <property type="component" value="Unassembled WGS sequence"/>
</dbReference>
<accession>A0A433DLT8</accession>
<name>A0A433DLT8_9FUNG</name>
<sequence>MVDFLIKPKINRDAHEMRIGKAKFIGFKNNMLFQWFYNAPNDTDAGPNPANLGQKFKLKNLNISFSPGELSIICSLTGCGKTLLISSLMGEMNCLSGYTILPRR</sequence>
<dbReference type="Gene3D" id="3.40.50.300">
    <property type="entry name" value="P-loop containing nucleotide triphosphate hydrolases"/>
    <property type="match status" value="1"/>
</dbReference>